<organism evidence="1 2">
    <name type="scientific">Trichocladium antarcticum</name>
    <dbReference type="NCBI Taxonomy" id="1450529"/>
    <lineage>
        <taxon>Eukaryota</taxon>
        <taxon>Fungi</taxon>
        <taxon>Dikarya</taxon>
        <taxon>Ascomycota</taxon>
        <taxon>Pezizomycotina</taxon>
        <taxon>Sordariomycetes</taxon>
        <taxon>Sordariomycetidae</taxon>
        <taxon>Sordariales</taxon>
        <taxon>Chaetomiaceae</taxon>
        <taxon>Trichocladium</taxon>
    </lineage>
</organism>
<comment type="caution">
    <text evidence="1">The sequence shown here is derived from an EMBL/GenBank/DDBJ whole genome shotgun (WGS) entry which is preliminary data.</text>
</comment>
<protein>
    <submittedName>
        <fullName evidence="1">Uncharacterized protein</fullName>
    </submittedName>
</protein>
<reference evidence="1" key="1">
    <citation type="journal article" date="2023" name="Mol. Phylogenet. Evol.">
        <title>Genome-scale phylogeny and comparative genomics of the fungal order Sordariales.</title>
        <authorList>
            <person name="Hensen N."/>
            <person name="Bonometti L."/>
            <person name="Westerberg I."/>
            <person name="Brannstrom I.O."/>
            <person name="Guillou S."/>
            <person name="Cros-Aarteil S."/>
            <person name="Calhoun S."/>
            <person name="Haridas S."/>
            <person name="Kuo A."/>
            <person name="Mondo S."/>
            <person name="Pangilinan J."/>
            <person name="Riley R."/>
            <person name="LaButti K."/>
            <person name="Andreopoulos B."/>
            <person name="Lipzen A."/>
            <person name="Chen C."/>
            <person name="Yan M."/>
            <person name="Daum C."/>
            <person name="Ng V."/>
            <person name="Clum A."/>
            <person name="Steindorff A."/>
            <person name="Ohm R.A."/>
            <person name="Martin F."/>
            <person name="Silar P."/>
            <person name="Natvig D.O."/>
            <person name="Lalanne C."/>
            <person name="Gautier V."/>
            <person name="Ament-Velasquez S.L."/>
            <person name="Kruys A."/>
            <person name="Hutchinson M.I."/>
            <person name="Powell A.J."/>
            <person name="Barry K."/>
            <person name="Miller A.N."/>
            <person name="Grigoriev I.V."/>
            <person name="Debuchy R."/>
            <person name="Gladieux P."/>
            <person name="Hiltunen Thoren M."/>
            <person name="Johannesson H."/>
        </authorList>
    </citation>
    <scope>NUCLEOTIDE SEQUENCE</scope>
    <source>
        <strain evidence="1">CBS 123565</strain>
    </source>
</reference>
<name>A0AAN6ZA40_9PEZI</name>
<evidence type="ECO:0000313" key="2">
    <source>
        <dbReference type="Proteomes" id="UP001304895"/>
    </source>
</evidence>
<gene>
    <name evidence="1" type="ORF">BT67DRAFT_156334</name>
</gene>
<accession>A0AAN6ZA40</accession>
<reference evidence="1" key="2">
    <citation type="submission" date="2023-05" db="EMBL/GenBank/DDBJ databases">
        <authorList>
            <consortium name="Lawrence Berkeley National Laboratory"/>
            <person name="Steindorff A."/>
            <person name="Hensen N."/>
            <person name="Bonometti L."/>
            <person name="Westerberg I."/>
            <person name="Brannstrom I.O."/>
            <person name="Guillou S."/>
            <person name="Cros-Aarteil S."/>
            <person name="Calhoun S."/>
            <person name="Haridas S."/>
            <person name="Kuo A."/>
            <person name="Mondo S."/>
            <person name="Pangilinan J."/>
            <person name="Riley R."/>
            <person name="Labutti K."/>
            <person name="Andreopoulos B."/>
            <person name="Lipzen A."/>
            <person name="Chen C."/>
            <person name="Yanf M."/>
            <person name="Daum C."/>
            <person name="Ng V."/>
            <person name="Clum A."/>
            <person name="Ohm R."/>
            <person name="Martin F."/>
            <person name="Silar P."/>
            <person name="Natvig D."/>
            <person name="Lalanne C."/>
            <person name="Gautier V."/>
            <person name="Ament-Velasquez S.L."/>
            <person name="Kruys A."/>
            <person name="Hutchinson M.I."/>
            <person name="Powell A.J."/>
            <person name="Barry K."/>
            <person name="Miller A.N."/>
            <person name="Grigoriev I.V."/>
            <person name="Debuchy R."/>
            <person name="Gladieux P."/>
            <person name="Thoren M.H."/>
            <person name="Johannesson H."/>
        </authorList>
    </citation>
    <scope>NUCLEOTIDE SEQUENCE</scope>
    <source>
        <strain evidence="1">CBS 123565</strain>
    </source>
</reference>
<dbReference type="Proteomes" id="UP001304895">
    <property type="component" value="Unassembled WGS sequence"/>
</dbReference>
<sequence length="152" mass="16580">MLDKPLEGSRREQAESAKLERSGPFVLVVGIGAGSSVGGCLSKTQNPDTLSLHSVHWRASVTAFLAPFPPRRIRHSSDCGVFRGSRSLSSQPLASPMPGALHSCDGSLGRGLHGGIRIRYRYHFRVKPFRLEPAGLFLAVFQPVIPFCCRVR</sequence>
<evidence type="ECO:0000313" key="1">
    <source>
        <dbReference type="EMBL" id="KAK4131465.1"/>
    </source>
</evidence>
<dbReference type="EMBL" id="MU853424">
    <property type="protein sequence ID" value="KAK4131465.1"/>
    <property type="molecule type" value="Genomic_DNA"/>
</dbReference>
<dbReference type="AlphaFoldDB" id="A0AAN6ZA40"/>
<keyword evidence="2" id="KW-1185">Reference proteome</keyword>
<proteinExistence type="predicted"/>